<keyword evidence="3" id="KW-1185">Reference proteome</keyword>
<dbReference type="AlphaFoldDB" id="A0A0C9V8D6"/>
<name>A0A0C9V8D6_SPHS4</name>
<accession>A0A0C9V8D6</accession>
<proteinExistence type="predicted"/>
<evidence type="ECO:0000313" key="2">
    <source>
        <dbReference type="EMBL" id="KIJ37782.1"/>
    </source>
</evidence>
<dbReference type="Pfam" id="PF21530">
    <property type="entry name" value="Pif1_2B_dom"/>
    <property type="match status" value="1"/>
</dbReference>
<organism evidence="2 3">
    <name type="scientific">Sphaerobolus stellatus (strain SS14)</name>
    <dbReference type="NCBI Taxonomy" id="990650"/>
    <lineage>
        <taxon>Eukaryota</taxon>
        <taxon>Fungi</taxon>
        <taxon>Dikarya</taxon>
        <taxon>Basidiomycota</taxon>
        <taxon>Agaricomycotina</taxon>
        <taxon>Agaricomycetes</taxon>
        <taxon>Phallomycetidae</taxon>
        <taxon>Geastrales</taxon>
        <taxon>Sphaerobolaceae</taxon>
        <taxon>Sphaerobolus</taxon>
    </lineage>
</organism>
<evidence type="ECO:0000313" key="3">
    <source>
        <dbReference type="Proteomes" id="UP000054279"/>
    </source>
</evidence>
<dbReference type="OrthoDB" id="2986975at2759"/>
<dbReference type="HOGENOM" id="CLU_2401093_0_0_1"/>
<reference evidence="2 3" key="1">
    <citation type="submission" date="2014-06" db="EMBL/GenBank/DDBJ databases">
        <title>Evolutionary Origins and Diversification of the Mycorrhizal Mutualists.</title>
        <authorList>
            <consortium name="DOE Joint Genome Institute"/>
            <consortium name="Mycorrhizal Genomics Consortium"/>
            <person name="Kohler A."/>
            <person name="Kuo A."/>
            <person name="Nagy L.G."/>
            <person name="Floudas D."/>
            <person name="Copeland A."/>
            <person name="Barry K.W."/>
            <person name="Cichocki N."/>
            <person name="Veneault-Fourrey C."/>
            <person name="LaButti K."/>
            <person name="Lindquist E.A."/>
            <person name="Lipzen A."/>
            <person name="Lundell T."/>
            <person name="Morin E."/>
            <person name="Murat C."/>
            <person name="Riley R."/>
            <person name="Ohm R."/>
            <person name="Sun H."/>
            <person name="Tunlid A."/>
            <person name="Henrissat B."/>
            <person name="Grigoriev I.V."/>
            <person name="Hibbett D.S."/>
            <person name="Martin F."/>
        </authorList>
    </citation>
    <scope>NUCLEOTIDE SEQUENCE [LARGE SCALE GENOMIC DNA]</scope>
    <source>
        <strain evidence="2 3">SS14</strain>
    </source>
</reference>
<dbReference type="InterPro" id="IPR049163">
    <property type="entry name" value="Pif1-like_2B_dom"/>
</dbReference>
<feature type="domain" description="DNA helicase Pif1-like 2B" evidence="1">
    <location>
        <begin position="42"/>
        <end position="74"/>
    </location>
</feature>
<dbReference type="Proteomes" id="UP000054279">
    <property type="component" value="Unassembled WGS sequence"/>
</dbReference>
<evidence type="ECO:0000259" key="1">
    <source>
        <dbReference type="Pfam" id="PF21530"/>
    </source>
</evidence>
<protein>
    <recommendedName>
        <fullName evidence="1">DNA helicase Pif1-like 2B domain-containing protein</fullName>
    </recommendedName>
</protein>
<dbReference type="EMBL" id="KN837166">
    <property type="protein sequence ID" value="KIJ37782.1"/>
    <property type="molecule type" value="Genomic_DNA"/>
</dbReference>
<gene>
    <name evidence="2" type="ORF">M422DRAFT_259623</name>
</gene>
<sequence>MVSEYNLHALAMLGNPVVCIRAKHNYTKAKKAPEEDADGLEKQVLLAEGACVMITRNLWTSKGLVNGAHGIVMKIWYKPGADPKVNLLAVVFV</sequence>